<keyword evidence="3" id="KW-1185">Reference proteome</keyword>
<proteinExistence type="predicted"/>
<protein>
    <submittedName>
        <fullName evidence="2">Uncharacterized protein</fullName>
    </submittedName>
</protein>
<organism evidence="2 3">
    <name type="scientific">Bursaphelenchus okinawaensis</name>
    <dbReference type="NCBI Taxonomy" id="465554"/>
    <lineage>
        <taxon>Eukaryota</taxon>
        <taxon>Metazoa</taxon>
        <taxon>Ecdysozoa</taxon>
        <taxon>Nematoda</taxon>
        <taxon>Chromadorea</taxon>
        <taxon>Rhabditida</taxon>
        <taxon>Tylenchina</taxon>
        <taxon>Tylenchomorpha</taxon>
        <taxon>Aphelenchoidea</taxon>
        <taxon>Aphelenchoididae</taxon>
        <taxon>Bursaphelenchus</taxon>
    </lineage>
</organism>
<sequence>MRLALILASLALIRAEIWTEADESRRINQLKQEESRAFELQMHGANPFAGNPQSIYTSGSAGYSPRFGIT</sequence>
<dbReference type="Proteomes" id="UP000783686">
    <property type="component" value="Unassembled WGS sequence"/>
</dbReference>
<evidence type="ECO:0000313" key="2">
    <source>
        <dbReference type="EMBL" id="CAD5230079.1"/>
    </source>
</evidence>
<keyword evidence="1" id="KW-0732">Signal</keyword>
<feature type="signal peptide" evidence="1">
    <location>
        <begin position="1"/>
        <end position="15"/>
    </location>
</feature>
<evidence type="ECO:0000313" key="3">
    <source>
        <dbReference type="Proteomes" id="UP000614601"/>
    </source>
</evidence>
<name>A0A811LRQ6_9BILA</name>
<gene>
    <name evidence="2" type="ORF">BOKJ2_LOCUS13956</name>
</gene>
<accession>A0A811LRQ6</accession>
<dbReference type="OrthoDB" id="10422073at2759"/>
<comment type="caution">
    <text evidence="2">The sequence shown here is derived from an EMBL/GenBank/DDBJ whole genome shotgun (WGS) entry which is preliminary data.</text>
</comment>
<dbReference type="Proteomes" id="UP000614601">
    <property type="component" value="Unassembled WGS sequence"/>
</dbReference>
<dbReference type="AlphaFoldDB" id="A0A811LRQ6"/>
<reference evidence="2" key="1">
    <citation type="submission" date="2020-09" db="EMBL/GenBank/DDBJ databases">
        <authorList>
            <person name="Kikuchi T."/>
        </authorList>
    </citation>
    <scope>NUCLEOTIDE SEQUENCE</scope>
    <source>
        <strain evidence="2">SH1</strain>
    </source>
</reference>
<dbReference type="EMBL" id="CAJFDH010000006">
    <property type="protein sequence ID" value="CAD5230079.1"/>
    <property type="molecule type" value="Genomic_DNA"/>
</dbReference>
<evidence type="ECO:0000256" key="1">
    <source>
        <dbReference type="SAM" id="SignalP"/>
    </source>
</evidence>
<feature type="chain" id="PRO_5035595801" evidence="1">
    <location>
        <begin position="16"/>
        <end position="70"/>
    </location>
</feature>
<dbReference type="EMBL" id="CAJFCW020000006">
    <property type="protein sequence ID" value="CAG9127469.1"/>
    <property type="molecule type" value="Genomic_DNA"/>
</dbReference>